<dbReference type="AlphaFoldDB" id="A0A845QJG4"/>
<evidence type="ECO:0000313" key="1">
    <source>
        <dbReference type="EMBL" id="NBH60903.1"/>
    </source>
</evidence>
<name>A0A845QJG4_9FIRM</name>
<sequence>MNLGLTKTRELMKANEAIFVIRFGNRRYAHKLLLDKWLLAQIKQH</sequence>
<accession>A0A845QJG4</accession>
<gene>
    <name evidence="1" type="ORF">D0435_04450</name>
</gene>
<proteinExistence type="predicted"/>
<dbReference type="Proteomes" id="UP000446866">
    <property type="component" value="Unassembled WGS sequence"/>
</dbReference>
<reference evidence="1 2" key="1">
    <citation type="submission" date="2018-08" db="EMBL/GenBank/DDBJ databases">
        <title>Murine metabolic-syndrome-specific gut microbial biobank.</title>
        <authorList>
            <person name="Liu C."/>
        </authorList>
    </citation>
    <scope>NUCLEOTIDE SEQUENCE [LARGE SCALE GENOMIC DNA]</scope>
    <source>
        <strain evidence="1 2">28</strain>
    </source>
</reference>
<keyword evidence="2" id="KW-1185">Reference proteome</keyword>
<protein>
    <submittedName>
        <fullName evidence="1">Molybdate-binding protein</fullName>
    </submittedName>
</protein>
<dbReference type="EMBL" id="QXWK01000008">
    <property type="protein sequence ID" value="NBH60903.1"/>
    <property type="molecule type" value="Genomic_DNA"/>
</dbReference>
<evidence type="ECO:0000313" key="2">
    <source>
        <dbReference type="Proteomes" id="UP000446866"/>
    </source>
</evidence>
<comment type="caution">
    <text evidence="1">The sequence shown here is derived from an EMBL/GenBank/DDBJ whole genome shotgun (WGS) entry which is preliminary data.</text>
</comment>
<organism evidence="1 2">
    <name type="scientific">Anaerotruncus colihominis</name>
    <dbReference type="NCBI Taxonomy" id="169435"/>
    <lineage>
        <taxon>Bacteria</taxon>
        <taxon>Bacillati</taxon>
        <taxon>Bacillota</taxon>
        <taxon>Clostridia</taxon>
        <taxon>Eubacteriales</taxon>
        <taxon>Oscillospiraceae</taxon>
        <taxon>Anaerotruncus</taxon>
    </lineage>
</organism>